<evidence type="ECO:0000259" key="5">
    <source>
        <dbReference type="Pfam" id="PF13007"/>
    </source>
</evidence>
<dbReference type="Pfam" id="PF13007">
    <property type="entry name" value="LZ_Tnp_IS66"/>
    <property type="match status" value="1"/>
</dbReference>
<evidence type="ECO:0000313" key="6">
    <source>
        <dbReference type="EMBL" id="MDF2097538.1"/>
    </source>
</evidence>
<protein>
    <submittedName>
        <fullName evidence="6">IS66 family transposase</fullName>
    </submittedName>
</protein>
<keyword evidence="7" id="KW-1185">Reference proteome</keyword>
<dbReference type="InterPro" id="IPR004291">
    <property type="entry name" value="Transposase_IS66_central"/>
</dbReference>
<keyword evidence="1" id="KW-0175">Coiled coil</keyword>
<reference evidence="6 7" key="1">
    <citation type="submission" date="2023-03" db="EMBL/GenBank/DDBJ databases">
        <title>Fodinicurvata sp. CAU 1616 isolated from sea sendiment.</title>
        <authorList>
            <person name="Kim W."/>
        </authorList>
    </citation>
    <scope>NUCLEOTIDE SEQUENCE [LARGE SCALE GENOMIC DNA]</scope>
    <source>
        <strain evidence="6 7">CAU 1616</strain>
    </source>
</reference>
<evidence type="ECO:0000313" key="7">
    <source>
        <dbReference type="Proteomes" id="UP001215503"/>
    </source>
</evidence>
<dbReference type="PANTHER" id="PTHR33678:SF1">
    <property type="entry name" value="BLL1576 PROTEIN"/>
    <property type="match status" value="1"/>
</dbReference>
<feature type="region of interest" description="Disordered" evidence="2">
    <location>
        <begin position="98"/>
        <end position="123"/>
    </location>
</feature>
<feature type="domain" description="Transposase IS66 zinc-finger binding" evidence="4">
    <location>
        <begin position="141"/>
        <end position="181"/>
    </location>
</feature>
<dbReference type="PANTHER" id="PTHR33678">
    <property type="entry name" value="BLL1576 PROTEIN"/>
    <property type="match status" value="1"/>
</dbReference>
<feature type="coiled-coil region" evidence="1">
    <location>
        <begin position="35"/>
        <end position="69"/>
    </location>
</feature>
<evidence type="ECO:0000256" key="1">
    <source>
        <dbReference type="SAM" id="Coils"/>
    </source>
</evidence>
<accession>A0ABT5YRI6</accession>
<dbReference type="Pfam" id="PF03050">
    <property type="entry name" value="DDE_Tnp_IS66"/>
    <property type="match status" value="1"/>
</dbReference>
<dbReference type="Pfam" id="PF13005">
    <property type="entry name" value="zf-IS66"/>
    <property type="match status" value="1"/>
</dbReference>
<feature type="non-terminal residue" evidence="6">
    <location>
        <position position="381"/>
    </location>
</feature>
<dbReference type="Proteomes" id="UP001215503">
    <property type="component" value="Unassembled WGS sequence"/>
</dbReference>
<gene>
    <name evidence="6" type="ORF">P2G67_16360</name>
</gene>
<evidence type="ECO:0000259" key="4">
    <source>
        <dbReference type="Pfam" id="PF13005"/>
    </source>
</evidence>
<comment type="caution">
    <text evidence="6">The sequence shown here is derived from an EMBL/GenBank/DDBJ whole genome shotgun (WGS) entry which is preliminary data.</text>
</comment>
<feature type="domain" description="Transposase IS66 central" evidence="3">
    <location>
        <begin position="199"/>
        <end position="379"/>
    </location>
</feature>
<dbReference type="NCBIfam" id="NF033517">
    <property type="entry name" value="transpos_IS66"/>
    <property type="match status" value="1"/>
</dbReference>
<evidence type="ECO:0000259" key="3">
    <source>
        <dbReference type="Pfam" id="PF03050"/>
    </source>
</evidence>
<dbReference type="InterPro" id="IPR052344">
    <property type="entry name" value="Transposase-related"/>
</dbReference>
<dbReference type="InterPro" id="IPR024463">
    <property type="entry name" value="Transposase_TnpC_homeodom"/>
</dbReference>
<sequence length="381" mass="42288">MSQGLPSLDLDALPPETRAAVAAHLDALSLQARQLDAERAARVHLEAEVQELKARTERLEHLLRELKRARFGKSSEKLDPDQLALSFEDIEIAIGEVREADDRARPEKRQAKEQSGTREGRRALPRDLPRIERVIEPDSLACPCGCGEMVRIGEDVSERLDIVPAELRVLVTIRPRYACPKGRSGVAQAKDPARLIEGGLPTEALIAHIMAAKYCEHLPLYRQWQQFKRRGVALDRSVLADWVGRASFHLTPVVARMAELLKQSGKLFLDETTAPVLDPGRGRTKTGYLWALARDDRPWGGTDPPGVVFHYAPGRGGIHGEKILEGFEGILQVDGYSGYRRLARPERRGGQPLVLAHCWSHARREVIKATPGKGSPVADEL</sequence>
<proteinExistence type="predicted"/>
<name>A0ABT5YRI6_9PROT</name>
<dbReference type="InterPro" id="IPR024474">
    <property type="entry name" value="Znf_dom_IS66"/>
</dbReference>
<organism evidence="6 7">
    <name type="scientific">Aquibaculum arenosum</name>
    <dbReference type="NCBI Taxonomy" id="3032591"/>
    <lineage>
        <taxon>Bacteria</taxon>
        <taxon>Pseudomonadati</taxon>
        <taxon>Pseudomonadota</taxon>
        <taxon>Alphaproteobacteria</taxon>
        <taxon>Rhodospirillales</taxon>
        <taxon>Rhodovibrionaceae</taxon>
        <taxon>Aquibaculum</taxon>
    </lineage>
</organism>
<dbReference type="EMBL" id="JARHUD010000028">
    <property type="protein sequence ID" value="MDF2097538.1"/>
    <property type="molecule type" value="Genomic_DNA"/>
</dbReference>
<feature type="domain" description="Transposase TnpC homeodomain" evidence="5">
    <location>
        <begin position="58"/>
        <end position="132"/>
    </location>
</feature>
<dbReference type="RefSeq" id="WP_275824365.1">
    <property type="nucleotide sequence ID" value="NZ_JARHUD010000028.1"/>
</dbReference>
<evidence type="ECO:0000256" key="2">
    <source>
        <dbReference type="SAM" id="MobiDB-lite"/>
    </source>
</evidence>